<keyword evidence="1" id="KW-0175">Coiled coil</keyword>
<organism evidence="4 5">
    <name type="scientific">Candidatus Brocadia fulgida</name>
    <dbReference type="NCBI Taxonomy" id="380242"/>
    <lineage>
        <taxon>Bacteria</taxon>
        <taxon>Pseudomonadati</taxon>
        <taxon>Planctomycetota</taxon>
        <taxon>Candidatus Brocadiia</taxon>
        <taxon>Candidatus Brocadiales</taxon>
        <taxon>Candidatus Brocadiaceae</taxon>
        <taxon>Candidatus Brocadia</taxon>
    </lineage>
</organism>
<dbReference type="GO" id="GO:0003677">
    <property type="term" value="F:DNA binding"/>
    <property type="evidence" value="ECO:0007669"/>
    <property type="project" value="InterPro"/>
</dbReference>
<protein>
    <submittedName>
        <fullName evidence="4">Transposase</fullName>
    </submittedName>
</protein>
<feature type="coiled-coil region" evidence="1">
    <location>
        <begin position="245"/>
        <end position="272"/>
    </location>
</feature>
<accession>A0A0M2UX98</accession>
<name>A0A0M2UX98_9BACT</name>
<dbReference type="Pfam" id="PF01548">
    <property type="entry name" value="DEDD_Tnp_IS110"/>
    <property type="match status" value="1"/>
</dbReference>
<dbReference type="EMBL" id="LAQJ01000080">
    <property type="protein sequence ID" value="KKO20698.1"/>
    <property type="molecule type" value="Genomic_DNA"/>
</dbReference>
<dbReference type="InterPro" id="IPR003346">
    <property type="entry name" value="Transposase_20"/>
</dbReference>
<dbReference type="GO" id="GO:0006313">
    <property type="term" value="P:DNA transposition"/>
    <property type="evidence" value="ECO:0007669"/>
    <property type="project" value="InterPro"/>
</dbReference>
<feature type="domain" description="Transposase IS116/IS110/IS902 C-terminal" evidence="3">
    <location>
        <begin position="279"/>
        <end position="365"/>
    </location>
</feature>
<dbReference type="PANTHER" id="PTHR33055">
    <property type="entry name" value="TRANSPOSASE FOR INSERTION SEQUENCE ELEMENT IS1111A"/>
    <property type="match status" value="1"/>
</dbReference>
<dbReference type="PANTHER" id="PTHR33055:SF3">
    <property type="entry name" value="PUTATIVE TRANSPOSASE FOR IS117-RELATED"/>
    <property type="match status" value="1"/>
</dbReference>
<dbReference type="Proteomes" id="UP000034954">
    <property type="component" value="Unassembled WGS sequence"/>
</dbReference>
<reference evidence="4 5" key="1">
    <citation type="journal article" date="2013" name="BMC Microbiol.">
        <title>Identification of the type II cytochrome c maturation pathway in anammox bacteria by comparative genomics.</title>
        <authorList>
            <person name="Ferousi C."/>
            <person name="Speth D.R."/>
            <person name="Reimann J."/>
            <person name="Op den Camp H.J."/>
            <person name="Allen J.W."/>
            <person name="Keltjens J.T."/>
            <person name="Jetten M.S."/>
        </authorList>
    </citation>
    <scope>NUCLEOTIDE SEQUENCE [LARGE SCALE GENOMIC DNA]</scope>
    <source>
        <strain evidence="4">RU1</strain>
    </source>
</reference>
<keyword evidence="5" id="KW-1185">Reference proteome</keyword>
<gene>
    <name evidence="4" type="ORF">BROFUL_00575</name>
</gene>
<evidence type="ECO:0000259" key="3">
    <source>
        <dbReference type="Pfam" id="PF02371"/>
    </source>
</evidence>
<dbReference type="GO" id="GO:0004803">
    <property type="term" value="F:transposase activity"/>
    <property type="evidence" value="ECO:0007669"/>
    <property type="project" value="InterPro"/>
</dbReference>
<feature type="non-terminal residue" evidence="4">
    <location>
        <position position="424"/>
    </location>
</feature>
<evidence type="ECO:0000313" key="4">
    <source>
        <dbReference type="EMBL" id="KKO20698.1"/>
    </source>
</evidence>
<feature type="domain" description="Transposase IS110-like N-terminal" evidence="2">
    <location>
        <begin position="14"/>
        <end position="170"/>
    </location>
</feature>
<proteinExistence type="predicted"/>
<dbReference type="AlphaFoldDB" id="A0A0M2UX98"/>
<evidence type="ECO:0000313" key="5">
    <source>
        <dbReference type="Proteomes" id="UP000034954"/>
    </source>
</evidence>
<dbReference type="InterPro" id="IPR002525">
    <property type="entry name" value="Transp_IS110-like_N"/>
</dbReference>
<sequence length="424" mass="48716">MEGDHTMEQTMIYVGIDWADDHHDIVITDDSAKTLDQFRIDHTCDGFALLHSHIAHHQASPSLVLVAIETSRGLLLHELLQKGYTVYAINPKAVNRYKDRHVLSKAKSDVLDALSLGHLLRTDRHLFRPLMPLPEDYRLLDRLCGDLRKAVDEKSRILNQVISCSKEFYPKALEMFSLNSQIFIDFLKAFPDHDTLSACKKKTFLAFLRKHRYSYPAKAEELWKTIQSPSLQPDKVTARSGKLRLGMLLGQLENLKEHITHYEREIQHILDHLPESTPIKSLPGVGERLAPELVAILGPNSKDGHHRFQASAEIAKLSGCVPVVRESGKWRTVSLRYACVKPLRRTFRDWAFTSINHSRWARAFYDYHKQRNQNHSTICATSLKNGSKSFLLFGLREQPMMKRCIFKISRQKMSPGLWLCSLDF</sequence>
<dbReference type="InterPro" id="IPR047650">
    <property type="entry name" value="Transpos_IS110"/>
</dbReference>
<comment type="caution">
    <text evidence="4">The sequence shown here is derived from an EMBL/GenBank/DDBJ whole genome shotgun (WGS) entry which is preliminary data.</text>
</comment>
<dbReference type="Pfam" id="PF02371">
    <property type="entry name" value="Transposase_20"/>
    <property type="match status" value="1"/>
</dbReference>
<evidence type="ECO:0000256" key="1">
    <source>
        <dbReference type="SAM" id="Coils"/>
    </source>
</evidence>
<evidence type="ECO:0000259" key="2">
    <source>
        <dbReference type="Pfam" id="PF01548"/>
    </source>
</evidence>